<dbReference type="PANTHER" id="PTHR43179">
    <property type="entry name" value="RHAMNOSYLTRANSFERASE WBBL"/>
    <property type="match status" value="1"/>
</dbReference>
<dbReference type="Pfam" id="PF13692">
    <property type="entry name" value="Glyco_trans_1_4"/>
    <property type="match status" value="1"/>
</dbReference>
<feature type="domain" description="Methyltransferase type 11" evidence="3">
    <location>
        <begin position="37"/>
        <end position="131"/>
    </location>
</feature>
<dbReference type="CDD" id="cd03801">
    <property type="entry name" value="GT4_PimA-like"/>
    <property type="match status" value="1"/>
</dbReference>
<dbReference type="Pfam" id="PF08241">
    <property type="entry name" value="Methyltransf_11"/>
    <property type="match status" value="1"/>
</dbReference>
<feature type="coiled-coil region" evidence="1">
    <location>
        <begin position="257"/>
        <end position="284"/>
    </location>
</feature>
<reference evidence="5" key="1">
    <citation type="submission" date="2019-09" db="EMBL/GenBank/DDBJ databases">
        <title>Isolation and complete genome sequencing of Methylocystis species.</title>
        <authorList>
            <person name="Rumah B.L."/>
            <person name="Stead C.E."/>
            <person name="Stevens B.C."/>
            <person name="Minton N.P."/>
            <person name="Grosse-Honebrink A."/>
            <person name="Zhang Y."/>
        </authorList>
    </citation>
    <scope>NUCLEOTIDE SEQUENCE [LARGE SCALE GENOMIC DNA]</scope>
    <source>
        <strain evidence="5">BRCS1</strain>
    </source>
</reference>
<accession>A0ABX6EDI3</accession>
<dbReference type="InterPro" id="IPR001173">
    <property type="entry name" value="Glyco_trans_2-like"/>
</dbReference>
<evidence type="ECO:0000256" key="1">
    <source>
        <dbReference type="SAM" id="Coils"/>
    </source>
</evidence>
<dbReference type="Proteomes" id="UP000424673">
    <property type="component" value="Chromosome"/>
</dbReference>
<dbReference type="RefSeq" id="WP_154450692.1">
    <property type="nucleotide sequence ID" value="NZ_CP044328.1"/>
</dbReference>
<dbReference type="InterPro" id="IPR029063">
    <property type="entry name" value="SAM-dependent_MTases_sf"/>
</dbReference>
<dbReference type="Pfam" id="PF00535">
    <property type="entry name" value="Glycos_transf_2"/>
    <property type="match status" value="1"/>
</dbReference>
<keyword evidence="4" id="KW-0808">Transferase</keyword>
<reference evidence="4 5" key="2">
    <citation type="journal article" date="2021" name="AMB Express">
        <title>Isolation and characterisation of Methylocystis spp. for poly-3-hydroxybutyrate production using waste methane feedstocks.</title>
        <authorList>
            <person name="Rumah B.L."/>
            <person name="Stead C.E."/>
            <person name="Claxton Stevens B.H."/>
            <person name="Minton N.P."/>
            <person name="Grosse-Honebrink A."/>
            <person name="Zhang Y."/>
        </authorList>
    </citation>
    <scope>NUCLEOTIDE SEQUENCE [LARGE SCALE GENOMIC DNA]</scope>
    <source>
        <strain evidence="4 5">BRCS1</strain>
    </source>
</reference>
<dbReference type="Gene3D" id="3.90.550.10">
    <property type="entry name" value="Spore Coat Polysaccharide Biosynthesis Protein SpsA, Chain A"/>
    <property type="match status" value="1"/>
</dbReference>
<organism evidence="4 5">
    <name type="scientific">Methylocystis rosea</name>
    <dbReference type="NCBI Taxonomy" id="173366"/>
    <lineage>
        <taxon>Bacteria</taxon>
        <taxon>Pseudomonadati</taxon>
        <taxon>Pseudomonadota</taxon>
        <taxon>Alphaproteobacteria</taxon>
        <taxon>Hyphomicrobiales</taxon>
        <taxon>Methylocystaceae</taxon>
        <taxon>Methylocystis</taxon>
    </lineage>
</organism>
<evidence type="ECO:0000313" key="5">
    <source>
        <dbReference type="Proteomes" id="UP000424673"/>
    </source>
</evidence>
<dbReference type="GO" id="GO:0032259">
    <property type="term" value="P:methylation"/>
    <property type="evidence" value="ECO:0007669"/>
    <property type="project" value="UniProtKB-KW"/>
</dbReference>
<protein>
    <submittedName>
        <fullName evidence="4">Methyltransferase domain-containing protein</fullName>
    </submittedName>
</protein>
<evidence type="ECO:0000259" key="3">
    <source>
        <dbReference type="Pfam" id="PF08241"/>
    </source>
</evidence>
<feature type="coiled-coil region" evidence="1">
    <location>
        <begin position="349"/>
        <end position="421"/>
    </location>
</feature>
<gene>
    <name evidence="4" type="ORF">F7D13_01100</name>
</gene>
<dbReference type="CDD" id="cd02440">
    <property type="entry name" value="AdoMet_MTases"/>
    <property type="match status" value="1"/>
</dbReference>
<keyword evidence="4" id="KW-0489">Methyltransferase</keyword>
<dbReference type="InterPro" id="IPR013216">
    <property type="entry name" value="Methyltransf_11"/>
</dbReference>
<keyword evidence="5" id="KW-1185">Reference proteome</keyword>
<evidence type="ECO:0000313" key="4">
    <source>
        <dbReference type="EMBL" id="QGM92734.1"/>
    </source>
</evidence>
<proteinExistence type="predicted"/>
<dbReference type="PANTHER" id="PTHR43179:SF7">
    <property type="entry name" value="RHAMNOSYLTRANSFERASE WBBL"/>
    <property type="match status" value="1"/>
</dbReference>
<feature type="domain" description="Glycosyltransferase 2-like" evidence="2">
    <location>
        <begin position="923"/>
        <end position="1034"/>
    </location>
</feature>
<evidence type="ECO:0000259" key="2">
    <source>
        <dbReference type="Pfam" id="PF00535"/>
    </source>
</evidence>
<dbReference type="EMBL" id="CP044328">
    <property type="protein sequence ID" value="QGM92734.1"/>
    <property type="molecule type" value="Genomic_DNA"/>
</dbReference>
<sequence length="1596" mass="180700">MSKDLERFTPELSGRIAYEHRHRYALCASFIDGKDVLDVACGEGYGADMLAQRARRVVGVDVDEATIREAAKKYGRNERLQFKVADCVSLPFETDSFDVVVSFETIEHIAEQEAFVKEASRVLRKGGVFIVSTPNRPIYSEESGLKNPFHVKELDEPEFMSLLGSVFKHVHLHGQRFAIPSVIFDVVPQPDRPIQSLVVRKGAAGNVTVGSADLGYAQYFIAICSNRALQRRLDTPSLFLDENEDLWREHERIFRWASTLNEEYERLRAQLMESEARNEQLKQSRGDRGEEQRALEEIKLLASATQALLQQDIITGISKIAEDNAKRLTEFELARQHSEELQLQSERRARELEDAATALETARSELATTTAKLEDAEATLKTLLGDLAKARGDTDEVKAEKEKLERDLVAAREEIDQQEQIALELTLVVKSNESEIAQKSEVIAQYAAAAATQASEVQHFEQQLRVIGIKRTIEQQLMLASNSTRLRLAASPIGLVAHQRRLQSVIAPALDAPPLGRAERRDIEKSGLFDAAWYLETNPDVAQSRVDPLTHYLRNGFKEDRDPHPYFCAAWYRALYVAEIGATAPLIHYLRKGRYRQLSPHPLFDPSFYSQVNKDVAAHNLDPFEHYIMFGEKEMRDPHPLIWVDRLKRQPGFADRDRPVLAYITQPELFLSSPHPLFDSDYYLHENSDVRRQHVCPLLHYCAIGWREGRQPHRAFAGDWYLANNPDVVAAKFNPLEHFVRFGAYEKRSPHPLFDIEHYLRLNRDARTTTYDALSHYVLIGARDQRETSEKISLADMHSIVADAYWRRFDPISAFMYFGDTRISLPSQFRVGKPPTSTASSSKVTWPPRPEIAYWLPQQMRDYLIDNYGEEKIGLYVYLMSVVDRYGDRPNDFEQSAEFVHLKARLGKHRASRRGQRQKVDVSIIIPVYNNLVFTLTSVVSILDNSSRYSYEIIIGDDRSSDATAEVFSKVGGSIVHVRHEKNLGFLENCNAAARVAKGEYVVFLNNDTLTLPKWLDELIDVFKRDVHVGLAGSKLLNADGTLQEAGGIFWDDGSAWNFGRNSDPRLPEYNYLKEADYISGASIALPAKTWNDLGGFDTMYKPAYCEDSDLAFRVRAAGLKAVYVPHSEVVHHEGKSHGNDTTSGIKAYQIANQEKLLKRWRKTLASDHFPNAQSVFLARDRSRGRPHILFVDHYVPQWDRDAGSRTMYHFVRMFLHAGFHVTFWPDNLNRDREYCDVLQNMGVEVIYSAAYLDRFDEFMAANGKYFEYALLSRPHIAIKYYQDIRANSSCRILYYGHDIHYKRMELELKTNQNSDLLAAISNVRLQEIDNWRKSDVVLYPSADEREEVKQTLRGCVAGDVPMLGYLHEELSIARSNLARFEERNFDELLFVGGSHPPNVDALVWFATEVLPLVRAARPQARLNVVGSTSSPEIARLGSESIILKGRLSDEDLARLYATVGVAVIPLRFGGGVKGKTIEALFHATPFVATGVGMQGLFPKEPIGYVADEPKAFAEAVVQAQTDRERTKSNVARGVGFIEQHYSIDALKRAFMPFIAELETPNDGARNESDALLAEAGVGADVSARLPTVSARDGAR</sequence>
<dbReference type="InterPro" id="IPR029044">
    <property type="entry name" value="Nucleotide-diphossugar_trans"/>
</dbReference>
<keyword evidence="1" id="KW-0175">Coiled coil</keyword>
<dbReference type="SUPFAM" id="SSF53335">
    <property type="entry name" value="S-adenosyl-L-methionine-dependent methyltransferases"/>
    <property type="match status" value="1"/>
</dbReference>
<dbReference type="SUPFAM" id="SSF53756">
    <property type="entry name" value="UDP-Glycosyltransferase/glycogen phosphorylase"/>
    <property type="match status" value="1"/>
</dbReference>
<dbReference type="Gene3D" id="3.40.50.150">
    <property type="entry name" value="Vaccinia Virus protein VP39"/>
    <property type="match status" value="1"/>
</dbReference>
<dbReference type="Gene3D" id="3.40.50.2000">
    <property type="entry name" value="Glycogen Phosphorylase B"/>
    <property type="match status" value="1"/>
</dbReference>
<dbReference type="GO" id="GO:0008168">
    <property type="term" value="F:methyltransferase activity"/>
    <property type="evidence" value="ECO:0007669"/>
    <property type="project" value="UniProtKB-KW"/>
</dbReference>
<name>A0ABX6EDI3_9HYPH</name>
<dbReference type="CDD" id="cd04186">
    <property type="entry name" value="GT_2_like_c"/>
    <property type="match status" value="1"/>
</dbReference>
<dbReference type="SUPFAM" id="SSF53448">
    <property type="entry name" value="Nucleotide-diphospho-sugar transferases"/>
    <property type="match status" value="1"/>
</dbReference>